<keyword evidence="1" id="KW-1133">Transmembrane helix</keyword>
<evidence type="ECO:0000313" key="2">
    <source>
        <dbReference type="EMBL" id="MBO0453901.1"/>
    </source>
</evidence>
<proteinExistence type="predicted"/>
<dbReference type="RefSeq" id="WP_207109657.1">
    <property type="nucleotide sequence ID" value="NZ_JAFLVR010000043.1"/>
</dbReference>
<keyword evidence="1" id="KW-0472">Membrane</keyword>
<keyword evidence="3" id="KW-1185">Reference proteome</keyword>
<accession>A0ABS3HKD3</accession>
<comment type="caution">
    <text evidence="2">The sequence shown here is derived from an EMBL/GenBank/DDBJ whole genome shotgun (WGS) entry which is preliminary data.</text>
</comment>
<organism evidence="2 3">
    <name type="scientific">Candidatus Enterococcus murrayae</name>
    <dbReference type="NCBI Taxonomy" id="2815321"/>
    <lineage>
        <taxon>Bacteria</taxon>
        <taxon>Bacillati</taxon>
        <taxon>Bacillota</taxon>
        <taxon>Bacilli</taxon>
        <taxon>Lactobacillales</taxon>
        <taxon>Enterococcaceae</taxon>
        <taxon>Enterococcus</taxon>
    </lineage>
</organism>
<evidence type="ECO:0008006" key="4">
    <source>
        <dbReference type="Google" id="ProtNLM"/>
    </source>
</evidence>
<reference evidence="2 3" key="1">
    <citation type="submission" date="2021-03" db="EMBL/GenBank/DDBJ databases">
        <title>Enterococcal diversity collection.</title>
        <authorList>
            <person name="Gilmore M.S."/>
            <person name="Schwartzman J."/>
            <person name="Van Tyne D."/>
            <person name="Martin M."/>
            <person name="Earl A.M."/>
            <person name="Manson A.L."/>
            <person name="Straub T."/>
            <person name="Salamzade R."/>
            <person name="Saavedra J."/>
            <person name="Lebreton F."/>
            <person name="Prichula J."/>
            <person name="Schaufler K."/>
            <person name="Gaca A."/>
            <person name="Sgardioli B."/>
            <person name="Wagenaar J."/>
            <person name="Strong T."/>
        </authorList>
    </citation>
    <scope>NUCLEOTIDE SEQUENCE [LARGE SCALE GENOMIC DNA]</scope>
    <source>
        <strain evidence="2 3">MJM16</strain>
    </source>
</reference>
<protein>
    <recommendedName>
        <fullName evidence="4">Lipoprotein</fullName>
    </recommendedName>
</protein>
<gene>
    <name evidence="2" type="ORF">JZO85_16715</name>
</gene>
<name>A0ABS3HKD3_9ENTE</name>
<evidence type="ECO:0000256" key="1">
    <source>
        <dbReference type="SAM" id="Phobius"/>
    </source>
</evidence>
<evidence type="ECO:0000313" key="3">
    <source>
        <dbReference type="Proteomes" id="UP000664495"/>
    </source>
</evidence>
<dbReference type="EMBL" id="JAFLVR010000043">
    <property type="protein sequence ID" value="MBO0453901.1"/>
    <property type="molecule type" value="Genomic_DNA"/>
</dbReference>
<feature type="transmembrane region" description="Helical" evidence="1">
    <location>
        <begin position="7"/>
        <end position="26"/>
    </location>
</feature>
<dbReference type="Proteomes" id="UP000664495">
    <property type="component" value="Unassembled WGS sequence"/>
</dbReference>
<sequence>MKKRKNWIAILSVLVALSICLVGYFFGQGSYSVEQRESIKLRKIDISKFADTDLIKSYGQEVHEVGIYQDQLVYFNNDKLWKVDPYSKKAETIELNEIPEDEELEFFPDYEDEGVYEHYAVVKVIGDFKDRQTDYTQKYYFGLVDLKSGKQIGQFVEFDSKYPDVVFDSGTFYIQGYGSPTAERSNEETVRSFILQIEASSNKVQKVLETGKEYERLYQKYFDINKRSNELLKEETNREKTKQILTTDSGYTIKTLKTNEKQSYTFPDEKVDYAEAYFAYSDEWIIEKLLTYVSPYSSAEMAENPDMEYEDITVYQYYLRNIKMNTRKKVNFGQTDPFIEEANFIRKKDYILWNSGRKVIKETVRGNKLYQDYFELPKNAEGARVLEKSDGTFYVLTYDTSTDKLLIFAEK</sequence>
<keyword evidence="1" id="KW-0812">Transmembrane</keyword>